<dbReference type="RefSeq" id="WP_161054984.1">
    <property type="nucleotide sequence ID" value="NZ_WWCT01000007.1"/>
</dbReference>
<dbReference type="Pfam" id="PF07751">
    <property type="entry name" value="Abi_2"/>
    <property type="match status" value="1"/>
</dbReference>
<evidence type="ECO:0000313" key="2">
    <source>
        <dbReference type="Proteomes" id="UP000642144"/>
    </source>
</evidence>
<comment type="caution">
    <text evidence="1">The sequence shown here is derived from an EMBL/GenBank/DDBJ whole genome shotgun (WGS) entry which is preliminary data.</text>
</comment>
<sequence length="290" mass="31988">MSNENLQQKNIPATPDISEVLKTVGSPRLDPYRVFFQCDSDTQLLGAYFWGQTISVAFQPTLAMYEIALRNAVHRSASDFSSKGTSESYPWYDRAQDGAVRIGGKTLLKLNEVLYSGEPPLRRSPQPSPDSVVASLSFGFWPSMLAGLSKREQTLILSKAFRAHPKSHPRFWGVQENVTDLISTLKGIQDLRNAVAHHEPIWKSHRLSGAETHWSQSVRSLREKHAAMLTVMAWCCPASAAAAEHSFATRLFKSICSTNAVLAFKVDPFGAGRMQLFNPPVLTAVSAAGQ</sequence>
<proteinExistence type="predicted"/>
<accession>A0ABW9VZ53</accession>
<keyword evidence="2" id="KW-1185">Reference proteome</keyword>
<reference evidence="1 2" key="1">
    <citation type="submission" date="2019-12" db="EMBL/GenBank/DDBJ databases">
        <title>Novel species isolated from a subtropical stream in China.</title>
        <authorList>
            <person name="Lu H."/>
        </authorList>
    </citation>
    <scope>NUCLEOTIDE SEQUENCE [LARGE SCALE GENOMIC DNA]</scope>
    <source>
        <strain evidence="1 2">CY42W</strain>
    </source>
</reference>
<dbReference type="EMBL" id="WWCT01000007">
    <property type="protein sequence ID" value="MYN26981.1"/>
    <property type="molecule type" value="Genomic_DNA"/>
</dbReference>
<dbReference type="Proteomes" id="UP000642144">
    <property type="component" value="Unassembled WGS sequence"/>
</dbReference>
<gene>
    <name evidence="1" type="ORF">GTP69_11225</name>
</gene>
<evidence type="ECO:0000313" key="1">
    <source>
        <dbReference type="EMBL" id="MYN26981.1"/>
    </source>
</evidence>
<organism evidence="1 2">
    <name type="scientific">Duganella levis</name>
    <dbReference type="NCBI Taxonomy" id="2692169"/>
    <lineage>
        <taxon>Bacteria</taxon>
        <taxon>Pseudomonadati</taxon>
        <taxon>Pseudomonadota</taxon>
        <taxon>Betaproteobacteria</taxon>
        <taxon>Burkholderiales</taxon>
        <taxon>Oxalobacteraceae</taxon>
        <taxon>Telluria group</taxon>
        <taxon>Duganella</taxon>
    </lineage>
</organism>
<name>A0ABW9VZ53_9BURK</name>
<dbReference type="InterPro" id="IPR011664">
    <property type="entry name" value="Abi_system_AbiD/AbiF-like"/>
</dbReference>
<protein>
    <recommendedName>
        <fullName evidence="3">Abi family protein</fullName>
    </recommendedName>
</protein>
<evidence type="ECO:0008006" key="3">
    <source>
        <dbReference type="Google" id="ProtNLM"/>
    </source>
</evidence>